<evidence type="ECO:0000313" key="1">
    <source>
        <dbReference type="EMBL" id="TCS88506.1"/>
    </source>
</evidence>
<reference evidence="1 2" key="1">
    <citation type="submission" date="2019-03" db="EMBL/GenBank/DDBJ databases">
        <title>Genomic Encyclopedia of Type Strains, Phase IV (KMG-IV): sequencing the most valuable type-strain genomes for metagenomic binning, comparative biology and taxonomic classification.</title>
        <authorList>
            <person name="Goeker M."/>
        </authorList>
    </citation>
    <scope>NUCLEOTIDE SEQUENCE [LARGE SCALE GENOMIC DNA]</scope>
    <source>
        <strain evidence="1 2">DSM 26752</strain>
    </source>
</reference>
<comment type="caution">
    <text evidence="1">The sequence shown here is derived from an EMBL/GenBank/DDBJ whole genome shotgun (WGS) entry which is preliminary data.</text>
</comment>
<dbReference type="RefSeq" id="WP_132028002.1">
    <property type="nucleotide sequence ID" value="NZ_CP068564.1"/>
</dbReference>
<gene>
    <name evidence="1" type="ORF">EDD65_10839</name>
</gene>
<accession>A0A4R3KTB9</accession>
<evidence type="ECO:0000313" key="2">
    <source>
        <dbReference type="Proteomes" id="UP000294567"/>
    </source>
</evidence>
<name>A0A4R3KTB9_9FIRM</name>
<proteinExistence type="predicted"/>
<dbReference type="AlphaFoldDB" id="A0A4R3KTB9"/>
<dbReference type="EMBL" id="SMAE01000008">
    <property type="protein sequence ID" value="TCS88506.1"/>
    <property type="molecule type" value="Genomic_DNA"/>
</dbReference>
<dbReference type="Proteomes" id="UP000294567">
    <property type="component" value="Unassembled WGS sequence"/>
</dbReference>
<organism evidence="1 2">
    <name type="scientific">Keratinibaculum paraultunense</name>
    <dbReference type="NCBI Taxonomy" id="1278232"/>
    <lineage>
        <taxon>Bacteria</taxon>
        <taxon>Bacillati</taxon>
        <taxon>Bacillota</taxon>
        <taxon>Tissierellia</taxon>
        <taxon>Tissierellales</taxon>
        <taxon>Tepidimicrobiaceae</taxon>
        <taxon>Keratinibaculum</taxon>
    </lineage>
</organism>
<sequence length="59" mass="7250">MGNHRETGFDRKTIKKYIREYEKKELCYWIEPPKYNASNRTKVKLTDEIMDKIDFYLSD</sequence>
<protein>
    <submittedName>
        <fullName evidence="1">Uncharacterized protein</fullName>
    </submittedName>
</protein>
<keyword evidence="2" id="KW-1185">Reference proteome</keyword>